<dbReference type="InterPro" id="IPR001245">
    <property type="entry name" value="Ser-Thr/Tyr_kinase_cat_dom"/>
</dbReference>
<keyword evidence="8 15" id="KW-0067">ATP-binding</keyword>
<keyword evidence="20" id="KW-1185">Reference proteome</keyword>
<reference evidence="19 20" key="1">
    <citation type="journal article" date="2013" name="Nature">
        <title>Insights into bilaterian evolution from three spiralian genomes.</title>
        <authorList>
            <person name="Simakov O."/>
            <person name="Marletaz F."/>
            <person name="Cho S.J."/>
            <person name="Edsinger-Gonzales E."/>
            <person name="Havlak P."/>
            <person name="Hellsten U."/>
            <person name="Kuo D.H."/>
            <person name="Larsson T."/>
            <person name="Lv J."/>
            <person name="Arendt D."/>
            <person name="Savage R."/>
            <person name="Osoegawa K."/>
            <person name="de Jong P."/>
            <person name="Grimwood J."/>
            <person name="Chapman J.A."/>
            <person name="Shapiro H."/>
            <person name="Aerts A."/>
            <person name="Otillar R.P."/>
            <person name="Terry A.Y."/>
            <person name="Boore J.L."/>
            <person name="Grigoriev I.V."/>
            <person name="Lindberg D.R."/>
            <person name="Seaver E.C."/>
            <person name="Weisblat D.A."/>
            <person name="Putnam N.H."/>
            <person name="Rokhsar D.S."/>
        </authorList>
    </citation>
    <scope>NUCLEOTIDE SEQUENCE [LARGE SCALE GENOMIC DNA]</scope>
</reference>
<keyword evidence="11" id="KW-0829">Tyrosine-protein kinase</keyword>
<dbReference type="InterPro" id="IPR020635">
    <property type="entry name" value="Tyr_kinase_cat_dom"/>
</dbReference>
<organism evidence="19 20">
    <name type="scientific">Lottia gigantea</name>
    <name type="common">Giant owl limpet</name>
    <dbReference type="NCBI Taxonomy" id="225164"/>
    <lineage>
        <taxon>Eukaryota</taxon>
        <taxon>Metazoa</taxon>
        <taxon>Spiralia</taxon>
        <taxon>Lophotrochozoa</taxon>
        <taxon>Mollusca</taxon>
        <taxon>Gastropoda</taxon>
        <taxon>Patellogastropoda</taxon>
        <taxon>Lottioidea</taxon>
        <taxon>Lottiidae</taxon>
        <taxon>Lottia</taxon>
    </lineage>
</organism>
<evidence type="ECO:0000256" key="12">
    <source>
        <dbReference type="ARBA" id="ARBA00023180"/>
    </source>
</evidence>
<accession>V4CCA6</accession>
<keyword evidence="16" id="KW-0460">Magnesium</keyword>
<evidence type="ECO:0000256" key="6">
    <source>
        <dbReference type="ARBA" id="ARBA00022741"/>
    </source>
</evidence>
<feature type="domain" description="Protein kinase" evidence="18">
    <location>
        <begin position="7"/>
        <end position="292"/>
    </location>
</feature>
<evidence type="ECO:0000256" key="9">
    <source>
        <dbReference type="ARBA" id="ARBA00022989"/>
    </source>
</evidence>
<feature type="binding site" evidence="15">
    <location>
        <begin position="14"/>
        <end position="21"/>
    </location>
    <ligand>
        <name>ATP</name>
        <dbReference type="ChEBI" id="CHEBI:30616"/>
    </ligand>
</feature>
<dbReference type="PROSITE" id="PS50011">
    <property type="entry name" value="PROTEIN_KINASE_DOM"/>
    <property type="match status" value="1"/>
</dbReference>
<feature type="binding site" evidence="15">
    <location>
        <position position="161"/>
    </location>
    <ligand>
        <name>ATP</name>
        <dbReference type="ChEBI" id="CHEBI:30616"/>
    </ligand>
</feature>
<dbReference type="Gene3D" id="3.30.200.20">
    <property type="entry name" value="Phosphorylase Kinase, domain 1"/>
    <property type="match status" value="1"/>
</dbReference>
<dbReference type="Gene3D" id="1.10.510.10">
    <property type="entry name" value="Transferase(Phosphotransferase) domain 1"/>
    <property type="match status" value="1"/>
</dbReference>
<comment type="subcellular location">
    <subcellularLocation>
        <location evidence="1">Membrane</location>
        <topology evidence="1">Single-pass type I membrane protein</topology>
    </subcellularLocation>
</comment>
<evidence type="ECO:0000256" key="7">
    <source>
        <dbReference type="ARBA" id="ARBA00022777"/>
    </source>
</evidence>
<evidence type="ECO:0000256" key="14">
    <source>
        <dbReference type="PIRSR" id="PIRSR000615-1"/>
    </source>
</evidence>
<sequence length="292" mass="32812">DIPIKKLKIGRALGKGAFGVVNEAYAYGGTSFDNKTFKVAVKRIKDTASGDEINSLKQELEQMKLIGSHANIISLYGFCKFRGQSMIIMELAELGDLLTYLKEKCSNSHNYVSVSADGNISEEETKQITEDGELMSFAWQVAKGMSHMESLKCIHRDLAARNVLLATGPVAKISDFGLSRDVYENGYYLKETKGRLPFKWLSPEALLWGQFSSKGDVWSYGMLLWEITTLGASPYPGIPAENMADLHRSGYRMPRPPNCPKDLYDIMRGCWNEDPRKRPTFLKLCELMENLL</sequence>
<feature type="active site" description="Proton acceptor" evidence="14">
    <location>
        <position position="157"/>
    </location>
</feature>
<evidence type="ECO:0000256" key="15">
    <source>
        <dbReference type="PIRSR" id="PIRSR000615-2"/>
    </source>
</evidence>
<keyword evidence="3" id="KW-0808">Transferase</keyword>
<dbReference type="EC" id="2.7.10.1" evidence="2"/>
<dbReference type="GO" id="GO:0005886">
    <property type="term" value="C:plasma membrane"/>
    <property type="evidence" value="ECO:0007669"/>
    <property type="project" value="TreeGrafter"/>
</dbReference>
<feature type="binding site" evidence="16">
    <location>
        <position position="175"/>
    </location>
    <ligand>
        <name>Mg(2+)</name>
        <dbReference type="ChEBI" id="CHEBI:18420"/>
    </ligand>
</feature>
<dbReference type="GO" id="GO:0046872">
    <property type="term" value="F:metal ion binding"/>
    <property type="evidence" value="ECO:0007669"/>
    <property type="project" value="UniProtKB-KW"/>
</dbReference>
<dbReference type="CTD" id="20251673"/>
<proteinExistence type="predicted"/>
<evidence type="ECO:0000256" key="16">
    <source>
        <dbReference type="PIRSR" id="PIRSR000615-3"/>
    </source>
</evidence>
<dbReference type="PANTHER" id="PTHR24416:SF622">
    <property type="entry name" value="PROTEIN KINASE DOMAIN-CONTAINING PROTEIN"/>
    <property type="match status" value="1"/>
</dbReference>
<evidence type="ECO:0000256" key="4">
    <source>
        <dbReference type="ARBA" id="ARBA00022692"/>
    </source>
</evidence>
<dbReference type="PANTHER" id="PTHR24416">
    <property type="entry name" value="TYROSINE-PROTEIN KINASE RECEPTOR"/>
    <property type="match status" value="1"/>
</dbReference>
<dbReference type="FunFam" id="1.10.510.10:FF:000190">
    <property type="entry name" value="Proto-oncogene tyrosine-protein kinase receptor Ret"/>
    <property type="match status" value="1"/>
</dbReference>
<dbReference type="Proteomes" id="UP000030746">
    <property type="component" value="Unassembled WGS sequence"/>
</dbReference>
<keyword evidence="10" id="KW-0472">Membrane</keyword>
<evidence type="ECO:0000259" key="18">
    <source>
        <dbReference type="PROSITE" id="PS50011"/>
    </source>
</evidence>
<dbReference type="GeneID" id="20251673"/>
<evidence type="ECO:0000256" key="2">
    <source>
        <dbReference type="ARBA" id="ARBA00011902"/>
    </source>
</evidence>
<dbReference type="InterPro" id="IPR050122">
    <property type="entry name" value="RTK"/>
</dbReference>
<feature type="non-terminal residue" evidence="19">
    <location>
        <position position="292"/>
    </location>
</feature>
<evidence type="ECO:0000256" key="5">
    <source>
        <dbReference type="ARBA" id="ARBA00022729"/>
    </source>
</evidence>
<dbReference type="GO" id="GO:0005524">
    <property type="term" value="F:ATP binding"/>
    <property type="evidence" value="ECO:0007669"/>
    <property type="project" value="UniProtKB-UniRule"/>
</dbReference>
<dbReference type="OrthoDB" id="5984265at2759"/>
<keyword evidence="12" id="KW-0325">Glycoprotein</keyword>
<keyword evidence="4" id="KW-0812">Transmembrane</keyword>
<protein>
    <recommendedName>
        <fullName evidence="2">receptor protein-tyrosine kinase</fullName>
        <ecNumber evidence="2">2.7.10.1</ecNumber>
    </recommendedName>
</protein>
<evidence type="ECO:0000256" key="17">
    <source>
        <dbReference type="PROSITE-ProRule" id="PRU10141"/>
    </source>
</evidence>
<keyword evidence="7" id="KW-0418">Kinase</keyword>
<dbReference type="PROSITE" id="PS00107">
    <property type="entry name" value="PROTEIN_KINASE_ATP"/>
    <property type="match status" value="1"/>
</dbReference>
<dbReference type="RefSeq" id="XP_009049757.1">
    <property type="nucleotide sequence ID" value="XM_009051509.1"/>
</dbReference>
<dbReference type="InterPro" id="IPR000719">
    <property type="entry name" value="Prot_kinase_dom"/>
</dbReference>
<evidence type="ECO:0000313" key="20">
    <source>
        <dbReference type="Proteomes" id="UP000030746"/>
    </source>
</evidence>
<name>V4CCA6_LOTGI</name>
<dbReference type="GO" id="GO:0007169">
    <property type="term" value="P:cell surface receptor protein tyrosine kinase signaling pathway"/>
    <property type="evidence" value="ECO:0007669"/>
    <property type="project" value="TreeGrafter"/>
</dbReference>
<dbReference type="InterPro" id="IPR008266">
    <property type="entry name" value="Tyr_kinase_AS"/>
</dbReference>
<dbReference type="Pfam" id="PF07714">
    <property type="entry name" value="PK_Tyr_Ser-Thr"/>
    <property type="match status" value="1"/>
</dbReference>
<dbReference type="InterPro" id="IPR017441">
    <property type="entry name" value="Protein_kinase_ATP_BS"/>
</dbReference>
<feature type="binding site" evidence="15 17">
    <location>
        <position position="42"/>
    </location>
    <ligand>
        <name>ATP</name>
        <dbReference type="ChEBI" id="CHEBI:30616"/>
    </ligand>
</feature>
<feature type="binding site" evidence="16">
    <location>
        <position position="162"/>
    </location>
    <ligand>
        <name>Mg(2+)</name>
        <dbReference type="ChEBI" id="CHEBI:18420"/>
    </ligand>
</feature>
<evidence type="ECO:0000256" key="11">
    <source>
        <dbReference type="ARBA" id="ARBA00023137"/>
    </source>
</evidence>
<dbReference type="GO" id="GO:0043235">
    <property type="term" value="C:receptor complex"/>
    <property type="evidence" value="ECO:0007669"/>
    <property type="project" value="TreeGrafter"/>
</dbReference>
<keyword evidence="9" id="KW-1133">Transmembrane helix</keyword>
<evidence type="ECO:0000256" key="10">
    <source>
        <dbReference type="ARBA" id="ARBA00023136"/>
    </source>
</evidence>
<dbReference type="HOGENOM" id="CLU_000288_7_40_1"/>
<dbReference type="PIRSF" id="PIRSF000615">
    <property type="entry name" value="TyrPK_CSF1-R"/>
    <property type="match status" value="1"/>
</dbReference>
<dbReference type="OMA" id="SGICEDT"/>
<feature type="non-terminal residue" evidence="19">
    <location>
        <position position="1"/>
    </location>
</feature>
<dbReference type="STRING" id="225164.V4CCA6"/>
<comment type="catalytic activity">
    <reaction evidence="13">
        <text>L-tyrosyl-[protein] + ATP = O-phospho-L-tyrosyl-[protein] + ADP + H(+)</text>
        <dbReference type="Rhea" id="RHEA:10596"/>
        <dbReference type="Rhea" id="RHEA-COMP:10136"/>
        <dbReference type="Rhea" id="RHEA-COMP:20101"/>
        <dbReference type="ChEBI" id="CHEBI:15378"/>
        <dbReference type="ChEBI" id="CHEBI:30616"/>
        <dbReference type="ChEBI" id="CHEBI:46858"/>
        <dbReference type="ChEBI" id="CHEBI:61978"/>
        <dbReference type="ChEBI" id="CHEBI:456216"/>
        <dbReference type="EC" id="2.7.10.1"/>
    </reaction>
</comment>
<dbReference type="CDD" id="cd00192">
    <property type="entry name" value="PTKc"/>
    <property type="match status" value="1"/>
</dbReference>
<gene>
    <name evidence="19" type="ORF">LOTGIDRAFT_63499</name>
</gene>
<dbReference type="InterPro" id="IPR011009">
    <property type="entry name" value="Kinase-like_dom_sf"/>
</dbReference>
<dbReference type="EMBL" id="KB201037">
    <property type="protein sequence ID" value="ESO99524.1"/>
    <property type="molecule type" value="Genomic_DNA"/>
</dbReference>
<keyword evidence="16" id="KW-0479">Metal-binding</keyword>
<dbReference type="KEGG" id="lgi:LOTGIDRAFT_63499"/>
<dbReference type="AlphaFoldDB" id="V4CCA6"/>
<evidence type="ECO:0000256" key="8">
    <source>
        <dbReference type="ARBA" id="ARBA00022840"/>
    </source>
</evidence>
<keyword evidence="5" id="KW-0732">Signal</keyword>
<dbReference type="SMART" id="SM00219">
    <property type="entry name" value="TyrKc"/>
    <property type="match status" value="1"/>
</dbReference>
<dbReference type="PROSITE" id="PS00109">
    <property type="entry name" value="PROTEIN_KINASE_TYR"/>
    <property type="match status" value="1"/>
</dbReference>
<dbReference type="GO" id="GO:0004714">
    <property type="term" value="F:transmembrane receptor protein tyrosine kinase activity"/>
    <property type="evidence" value="ECO:0007669"/>
    <property type="project" value="UniProtKB-EC"/>
</dbReference>
<dbReference type="SUPFAM" id="SSF56112">
    <property type="entry name" value="Protein kinase-like (PK-like)"/>
    <property type="match status" value="1"/>
</dbReference>
<keyword evidence="6 15" id="KW-0547">Nucleotide-binding</keyword>
<dbReference type="PRINTS" id="PR00109">
    <property type="entry name" value="TYRKINASE"/>
</dbReference>
<evidence type="ECO:0000256" key="1">
    <source>
        <dbReference type="ARBA" id="ARBA00004479"/>
    </source>
</evidence>
<evidence type="ECO:0000313" key="19">
    <source>
        <dbReference type="EMBL" id="ESO99524.1"/>
    </source>
</evidence>
<evidence type="ECO:0000256" key="3">
    <source>
        <dbReference type="ARBA" id="ARBA00022679"/>
    </source>
</evidence>
<feature type="binding site" evidence="15">
    <location>
        <begin position="90"/>
        <end position="96"/>
    </location>
    <ligand>
        <name>ATP</name>
        <dbReference type="ChEBI" id="CHEBI:30616"/>
    </ligand>
</feature>
<evidence type="ECO:0000256" key="13">
    <source>
        <dbReference type="ARBA" id="ARBA00051243"/>
    </source>
</evidence>